<keyword evidence="3" id="KW-1185">Reference proteome</keyword>
<name>A0ABN9VPD0_9DINO</name>
<protein>
    <recommendedName>
        <fullName evidence="4">Pentatricopeptide repeat-containing protein</fullName>
    </recommendedName>
</protein>
<evidence type="ECO:0008006" key="4">
    <source>
        <dbReference type="Google" id="ProtNLM"/>
    </source>
</evidence>
<accession>A0ABN9VPD0</accession>
<dbReference type="EMBL" id="CAUYUJ010017493">
    <property type="protein sequence ID" value="CAK0875263.1"/>
    <property type="molecule type" value="Genomic_DNA"/>
</dbReference>
<dbReference type="InterPro" id="IPR002885">
    <property type="entry name" value="PPR_rpt"/>
</dbReference>
<proteinExistence type="predicted"/>
<feature type="repeat" description="PPR" evidence="1">
    <location>
        <begin position="18"/>
        <end position="52"/>
    </location>
</feature>
<dbReference type="NCBIfam" id="TIGR00756">
    <property type="entry name" value="PPR"/>
    <property type="match status" value="1"/>
</dbReference>
<dbReference type="Proteomes" id="UP001189429">
    <property type="component" value="Unassembled WGS sequence"/>
</dbReference>
<dbReference type="InterPro" id="IPR011990">
    <property type="entry name" value="TPR-like_helical_dom_sf"/>
</dbReference>
<gene>
    <name evidence="2" type="ORF">PCOR1329_LOCUS59969</name>
</gene>
<organism evidence="2 3">
    <name type="scientific">Prorocentrum cordatum</name>
    <dbReference type="NCBI Taxonomy" id="2364126"/>
    <lineage>
        <taxon>Eukaryota</taxon>
        <taxon>Sar</taxon>
        <taxon>Alveolata</taxon>
        <taxon>Dinophyceae</taxon>
        <taxon>Prorocentrales</taxon>
        <taxon>Prorocentraceae</taxon>
        <taxon>Prorocentrum</taxon>
    </lineage>
</organism>
<evidence type="ECO:0000313" key="3">
    <source>
        <dbReference type="Proteomes" id="UP001189429"/>
    </source>
</evidence>
<reference evidence="2" key="1">
    <citation type="submission" date="2023-10" db="EMBL/GenBank/DDBJ databases">
        <authorList>
            <person name="Chen Y."/>
            <person name="Shah S."/>
            <person name="Dougan E. K."/>
            <person name="Thang M."/>
            <person name="Chan C."/>
        </authorList>
    </citation>
    <scope>NUCLEOTIDE SEQUENCE [LARGE SCALE GENOMIC DNA]</scope>
</reference>
<dbReference type="PROSITE" id="PS51375">
    <property type="entry name" value="PPR"/>
    <property type="match status" value="1"/>
</dbReference>
<comment type="caution">
    <text evidence="2">The sequence shown here is derived from an EMBL/GenBank/DDBJ whole genome shotgun (WGS) entry which is preliminary data.</text>
</comment>
<dbReference type="Gene3D" id="1.25.40.10">
    <property type="entry name" value="Tetratricopeptide repeat domain"/>
    <property type="match status" value="1"/>
</dbReference>
<evidence type="ECO:0000313" key="2">
    <source>
        <dbReference type="EMBL" id="CAK0875263.1"/>
    </source>
</evidence>
<sequence>MRELSGRFPSYVAGHVRMRFSYNAGISACEKGRQWQRALSLLSDMWEAKLVPNAISRSAGILSCDRGGEEQRAIWLLTETWDAKLESSVASFSDALVIAMRR</sequence>
<evidence type="ECO:0000256" key="1">
    <source>
        <dbReference type="PROSITE-ProRule" id="PRU00708"/>
    </source>
</evidence>